<dbReference type="PRINTS" id="PR01438">
    <property type="entry name" value="UNVRSLSTRESS"/>
</dbReference>
<dbReference type="Gene3D" id="3.40.50.12370">
    <property type="match status" value="1"/>
</dbReference>
<dbReference type="InterPro" id="IPR006015">
    <property type="entry name" value="Universal_stress_UspA"/>
</dbReference>
<name>A0A4R7FKG0_9MICO</name>
<comment type="caution">
    <text evidence="4">The sequence shown here is derived from an EMBL/GenBank/DDBJ whole genome shotgun (WGS) entry which is preliminary data.</text>
</comment>
<gene>
    <name evidence="4" type="ORF">CLV52_1774</name>
</gene>
<protein>
    <submittedName>
        <fullName evidence="4">Nucleotide-binding universal stress UspA family protein</fullName>
    </submittedName>
</protein>
<evidence type="ECO:0000256" key="1">
    <source>
        <dbReference type="ARBA" id="ARBA00008791"/>
    </source>
</evidence>
<keyword evidence="5" id="KW-1185">Reference proteome</keyword>
<dbReference type="OrthoDB" id="9772177at2"/>
<accession>A0A4R7FKG0</accession>
<dbReference type="Pfam" id="PF00582">
    <property type="entry name" value="Usp"/>
    <property type="match status" value="2"/>
</dbReference>
<feature type="region of interest" description="Disordered" evidence="2">
    <location>
        <begin position="185"/>
        <end position="205"/>
    </location>
</feature>
<sequence length="318" mass="33527">MYESVVIGWDGSPASEEALRWASRRPLGDRYRLLHVVDDRRAREDDASPLDLEAAADRALQARVAQAALDAPFLRVIGEIAVGHRKDELERRTGRSAVLVLGSDRSPGVVDRLRWNVATRIASRAHGPVIVVPPGAADRRGPVVAGVDGTSAARAAALRAAEFAEATSAPLVLLHAWQAVGEPDVPPEPPEDDGIGVDREVPGEDVPSRTVEHAHAAVLDAVLQEVRAAHPTLRVTGRLVHESAPVALREAAADAGLLVLGRHGRWSSSAVLLGSITHAMLLAGVAPLLVVGRQDVPVPVPPLPAPAEVEGSSRQVIG</sequence>
<evidence type="ECO:0000313" key="5">
    <source>
        <dbReference type="Proteomes" id="UP000295344"/>
    </source>
</evidence>
<evidence type="ECO:0000256" key="2">
    <source>
        <dbReference type="SAM" id="MobiDB-lite"/>
    </source>
</evidence>
<organism evidence="4 5">
    <name type="scientific">Amnibacterium kyonggiense</name>
    <dbReference type="NCBI Taxonomy" id="595671"/>
    <lineage>
        <taxon>Bacteria</taxon>
        <taxon>Bacillati</taxon>
        <taxon>Actinomycetota</taxon>
        <taxon>Actinomycetes</taxon>
        <taxon>Micrococcales</taxon>
        <taxon>Microbacteriaceae</taxon>
        <taxon>Amnibacterium</taxon>
    </lineage>
</organism>
<feature type="domain" description="UspA" evidence="3">
    <location>
        <begin position="1"/>
        <end position="133"/>
    </location>
</feature>
<dbReference type="RefSeq" id="WP_133765986.1">
    <property type="nucleotide sequence ID" value="NZ_BAAARP010000002.1"/>
</dbReference>
<feature type="domain" description="UspA" evidence="3">
    <location>
        <begin position="142"/>
        <end position="291"/>
    </location>
</feature>
<evidence type="ECO:0000259" key="3">
    <source>
        <dbReference type="Pfam" id="PF00582"/>
    </source>
</evidence>
<dbReference type="CDD" id="cd00293">
    <property type="entry name" value="USP-like"/>
    <property type="match status" value="1"/>
</dbReference>
<dbReference type="EMBL" id="SOAM01000002">
    <property type="protein sequence ID" value="TDS76836.1"/>
    <property type="molecule type" value="Genomic_DNA"/>
</dbReference>
<evidence type="ECO:0000313" key="4">
    <source>
        <dbReference type="EMBL" id="TDS76836.1"/>
    </source>
</evidence>
<proteinExistence type="inferred from homology"/>
<dbReference type="PANTHER" id="PTHR46268:SF6">
    <property type="entry name" value="UNIVERSAL STRESS PROTEIN UP12"/>
    <property type="match status" value="1"/>
</dbReference>
<comment type="similarity">
    <text evidence="1">Belongs to the universal stress protein A family.</text>
</comment>
<dbReference type="Proteomes" id="UP000295344">
    <property type="component" value="Unassembled WGS sequence"/>
</dbReference>
<dbReference type="SUPFAM" id="SSF52402">
    <property type="entry name" value="Adenine nucleotide alpha hydrolases-like"/>
    <property type="match status" value="2"/>
</dbReference>
<reference evidence="4 5" key="1">
    <citation type="submission" date="2019-03" db="EMBL/GenBank/DDBJ databases">
        <title>Genomic Encyclopedia of Archaeal and Bacterial Type Strains, Phase II (KMG-II): from individual species to whole genera.</title>
        <authorList>
            <person name="Goeker M."/>
        </authorList>
    </citation>
    <scope>NUCLEOTIDE SEQUENCE [LARGE SCALE GENOMIC DNA]</scope>
    <source>
        <strain evidence="4 5">DSM 24782</strain>
    </source>
</reference>
<dbReference type="AlphaFoldDB" id="A0A4R7FKG0"/>
<dbReference type="PANTHER" id="PTHR46268">
    <property type="entry name" value="STRESS RESPONSE PROTEIN NHAX"/>
    <property type="match status" value="1"/>
</dbReference>
<dbReference type="InterPro" id="IPR006016">
    <property type="entry name" value="UspA"/>
</dbReference>
<feature type="compositionally biased region" description="Basic and acidic residues" evidence="2">
    <location>
        <begin position="196"/>
        <end position="205"/>
    </location>
</feature>